<evidence type="ECO:0000313" key="3">
    <source>
        <dbReference type="Proteomes" id="UP000178603"/>
    </source>
</evidence>
<evidence type="ECO:0008006" key="4">
    <source>
        <dbReference type="Google" id="ProtNLM"/>
    </source>
</evidence>
<keyword evidence="1" id="KW-0472">Membrane</keyword>
<dbReference type="Proteomes" id="UP000178603">
    <property type="component" value="Unassembled WGS sequence"/>
</dbReference>
<evidence type="ECO:0000256" key="1">
    <source>
        <dbReference type="SAM" id="Phobius"/>
    </source>
</evidence>
<reference evidence="2 3" key="1">
    <citation type="journal article" date="2016" name="Nat. Commun.">
        <title>Thousands of microbial genomes shed light on interconnected biogeochemical processes in an aquifer system.</title>
        <authorList>
            <person name="Anantharaman K."/>
            <person name="Brown C.T."/>
            <person name="Hug L.A."/>
            <person name="Sharon I."/>
            <person name="Castelle C.J."/>
            <person name="Probst A.J."/>
            <person name="Thomas B.C."/>
            <person name="Singh A."/>
            <person name="Wilkins M.J."/>
            <person name="Karaoz U."/>
            <person name="Brodie E.L."/>
            <person name="Williams K.H."/>
            <person name="Hubbard S.S."/>
            <person name="Banfield J.F."/>
        </authorList>
    </citation>
    <scope>NUCLEOTIDE SEQUENCE [LARGE SCALE GENOMIC DNA]</scope>
</reference>
<proteinExistence type="predicted"/>
<keyword evidence="1" id="KW-1133">Transmembrane helix</keyword>
<organism evidence="2 3">
    <name type="scientific">Candidatus Woesebacteria bacterium RIFCSPHIGHO2_12_FULL_41_24</name>
    <dbReference type="NCBI Taxonomy" id="1802510"/>
    <lineage>
        <taxon>Bacteria</taxon>
        <taxon>Candidatus Woeseibacteriota</taxon>
    </lineage>
</organism>
<feature type="transmembrane region" description="Helical" evidence="1">
    <location>
        <begin position="48"/>
        <end position="65"/>
    </location>
</feature>
<comment type="caution">
    <text evidence="2">The sequence shown here is derived from an EMBL/GenBank/DDBJ whole genome shotgun (WGS) entry which is preliminary data.</text>
</comment>
<feature type="transmembrane region" description="Helical" evidence="1">
    <location>
        <begin position="188"/>
        <end position="208"/>
    </location>
</feature>
<feature type="transmembrane region" description="Helical" evidence="1">
    <location>
        <begin position="165"/>
        <end position="182"/>
    </location>
</feature>
<protein>
    <recommendedName>
        <fullName evidence="4">Glycosyltransferase RgtA/B/C/D-like domain-containing protein</fullName>
    </recommendedName>
</protein>
<sequence>MKKILIFILIGLGNYWIWRIFETSLILGLSCIIASVGLSNYLINNKRYLLILSSALLVIIGLFQIKKFDIRSFTGTSALERDFIDKRMRLYPSPRVAHWLEQRPEAIAFYRFTDNSGEVLDFNYYFFANHPRERAAVTEYAKFPWFYLPPFLGGLYLSLKQKRNLKFHLLFMFAVVVTAAVYPNEPVGFVLVFPFVVSLSAYSVNNYVK</sequence>
<dbReference type="AlphaFoldDB" id="A0A1F8ARZ3"/>
<name>A0A1F8ARZ3_9BACT</name>
<gene>
    <name evidence="2" type="ORF">A3E44_01980</name>
</gene>
<accession>A0A1F8ARZ3</accession>
<feature type="transmembrane region" description="Helical" evidence="1">
    <location>
        <begin position="20"/>
        <end position="42"/>
    </location>
</feature>
<keyword evidence="1" id="KW-0812">Transmembrane</keyword>
<evidence type="ECO:0000313" key="2">
    <source>
        <dbReference type="EMBL" id="OGM54279.1"/>
    </source>
</evidence>
<dbReference type="EMBL" id="MGGW01000016">
    <property type="protein sequence ID" value="OGM54279.1"/>
    <property type="molecule type" value="Genomic_DNA"/>
</dbReference>